<evidence type="ECO:0000259" key="1">
    <source>
        <dbReference type="PROSITE" id="PS51340"/>
    </source>
</evidence>
<gene>
    <name evidence="2" type="ORF">FXF47_03810</name>
</gene>
<evidence type="ECO:0000313" key="2">
    <source>
        <dbReference type="EMBL" id="TYB31450.1"/>
    </source>
</evidence>
<accession>A0A5D0MJ39</accession>
<name>A0A5D0MJ39_9BACT</name>
<dbReference type="EMBL" id="VSIX01000033">
    <property type="protein sequence ID" value="TYB31450.1"/>
    <property type="molecule type" value="Genomic_DNA"/>
</dbReference>
<dbReference type="PANTHER" id="PTHR36930:SF1">
    <property type="entry name" value="MOSC DOMAIN-CONTAINING PROTEIN"/>
    <property type="match status" value="1"/>
</dbReference>
<feature type="domain" description="MOSC" evidence="1">
    <location>
        <begin position="18"/>
        <end position="141"/>
    </location>
</feature>
<dbReference type="GO" id="GO:0030170">
    <property type="term" value="F:pyridoxal phosphate binding"/>
    <property type="evidence" value="ECO:0007669"/>
    <property type="project" value="InterPro"/>
</dbReference>
<dbReference type="AlphaFoldDB" id="A0A5D0MJ39"/>
<dbReference type="PANTHER" id="PTHR36930">
    <property type="entry name" value="METAL-SULFUR CLUSTER BIOSYNTHESIS PROTEINS YUAD-RELATED"/>
    <property type="match status" value="1"/>
</dbReference>
<dbReference type="PROSITE" id="PS51340">
    <property type="entry name" value="MOSC"/>
    <property type="match status" value="1"/>
</dbReference>
<sequence>MAVVKAVCISNNKGEKKININEGFFIKDHGLENDAHAGSKRQISLLAFESIKKMRKNLPDLGPGDFGENITTQGIHLIGLEIGTKLKIGNIIVKITQIGKKCHDKCEIFKQVGTCVMPNEGVFADVLISGHVKTGDEILVVKDN</sequence>
<proteinExistence type="predicted"/>
<dbReference type="SUPFAM" id="SSF50800">
    <property type="entry name" value="PK beta-barrel domain-like"/>
    <property type="match status" value="1"/>
</dbReference>
<dbReference type="GO" id="GO:0030151">
    <property type="term" value="F:molybdenum ion binding"/>
    <property type="evidence" value="ECO:0007669"/>
    <property type="project" value="InterPro"/>
</dbReference>
<dbReference type="GO" id="GO:0003824">
    <property type="term" value="F:catalytic activity"/>
    <property type="evidence" value="ECO:0007669"/>
    <property type="project" value="InterPro"/>
</dbReference>
<protein>
    <submittedName>
        <fullName evidence="2">MOSC domain-containing protein</fullName>
    </submittedName>
</protein>
<reference evidence="2" key="1">
    <citation type="submission" date="2019-08" db="EMBL/GenBank/DDBJ databases">
        <title>Genomic characterization of a novel candidate phylum (ARYD3) from a high temperature, high salinity tertiary oil reservoir in north central Oklahoma, USA.</title>
        <authorList>
            <person name="Youssef N.H."/>
            <person name="Yadav A."/>
            <person name="Elshahed M.S."/>
        </authorList>
    </citation>
    <scope>NUCLEOTIDE SEQUENCE [LARGE SCALE GENOMIC DNA]</scope>
    <source>
        <strain evidence="2">ARYD3</strain>
    </source>
</reference>
<dbReference type="Proteomes" id="UP000324143">
    <property type="component" value="Unassembled WGS sequence"/>
</dbReference>
<dbReference type="InterPro" id="IPR052716">
    <property type="entry name" value="MOSC_domain"/>
</dbReference>
<dbReference type="Pfam" id="PF03473">
    <property type="entry name" value="MOSC"/>
    <property type="match status" value="1"/>
</dbReference>
<organism evidence="2 3">
    <name type="scientific">Candidatus Mcinerneyibacterium aminivorans</name>
    <dbReference type="NCBI Taxonomy" id="2703815"/>
    <lineage>
        <taxon>Bacteria</taxon>
        <taxon>Candidatus Macinerneyibacteriota</taxon>
        <taxon>Candidatus Mcinerneyibacteria</taxon>
        <taxon>Candidatus Mcinerneyibacteriales</taxon>
        <taxon>Candidatus Mcinerneyibacteriaceae</taxon>
        <taxon>Candidatus Mcinerneyibacterium</taxon>
    </lineage>
</organism>
<comment type="caution">
    <text evidence="2">The sequence shown here is derived from an EMBL/GenBank/DDBJ whole genome shotgun (WGS) entry which is preliminary data.</text>
</comment>
<keyword evidence="3" id="KW-1185">Reference proteome</keyword>
<evidence type="ECO:0000313" key="3">
    <source>
        <dbReference type="Proteomes" id="UP000324143"/>
    </source>
</evidence>
<dbReference type="Gene3D" id="2.40.33.20">
    <property type="entry name" value="PK beta-barrel domain-like"/>
    <property type="match status" value="1"/>
</dbReference>
<dbReference type="InterPro" id="IPR011037">
    <property type="entry name" value="Pyrv_Knase-like_insert_dom_sf"/>
</dbReference>
<dbReference type="InterPro" id="IPR005302">
    <property type="entry name" value="MoCF_Sase_C"/>
</dbReference>